<dbReference type="PROSITE" id="PS50109">
    <property type="entry name" value="HIS_KIN"/>
    <property type="match status" value="1"/>
</dbReference>
<evidence type="ECO:0000313" key="8">
    <source>
        <dbReference type="EMBL" id="RAL23016.1"/>
    </source>
</evidence>
<dbReference type="Pfam" id="PF00512">
    <property type="entry name" value="HisKA"/>
    <property type="match status" value="1"/>
</dbReference>
<comment type="caution">
    <text evidence="4">Lacks conserved residue(s) required for the propagation of feature annotation.</text>
</comment>
<dbReference type="CDD" id="cd00082">
    <property type="entry name" value="HisKA"/>
    <property type="match status" value="1"/>
</dbReference>
<dbReference type="Gene3D" id="3.40.50.2300">
    <property type="match status" value="1"/>
</dbReference>
<evidence type="ECO:0000256" key="3">
    <source>
        <dbReference type="ARBA" id="ARBA00022553"/>
    </source>
</evidence>
<dbReference type="Proteomes" id="UP000249169">
    <property type="component" value="Unassembled WGS sequence"/>
</dbReference>
<dbReference type="Gene3D" id="3.30.450.20">
    <property type="entry name" value="PAS domain"/>
    <property type="match status" value="2"/>
</dbReference>
<dbReference type="PROSITE" id="PS50110">
    <property type="entry name" value="RESPONSE_REGULATORY"/>
    <property type="match status" value="1"/>
</dbReference>
<dbReference type="CDD" id="cd00156">
    <property type="entry name" value="REC"/>
    <property type="match status" value="1"/>
</dbReference>
<dbReference type="PROSITE" id="PS50112">
    <property type="entry name" value="PAS"/>
    <property type="match status" value="1"/>
</dbReference>
<dbReference type="EC" id="2.7.13.3" evidence="2"/>
<dbReference type="InterPro" id="IPR004358">
    <property type="entry name" value="Sig_transdc_His_kin-like_C"/>
</dbReference>
<dbReference type="RefSeq" id="WP_111729544.1">
    <property type="nucleotide sequence ID" value="NZ_QHKO01000003.1"/>
</dbReference>
<dbReference type="SUPFAM" id="SSF47384">
    <property type="entry name" value="Homodimeric domain of signal transducing histidine kinase"/>
    <property type="match status" value="1"/>
</dbReference>
<comment type="catalytic activity">
    <reaction evidence="1">
        <text>ATP + protein L-histidine = ADP + protein N-phospho-L-histidine.</text>
        <dbReference type="EC" id="2.7.13.3"/>
    </reaction>
</comment>
<dbReference type="GO" id="GO:0000155">
    <property type="term" value="F:phosphorelay sensor kinase activity"/>
    <property type="evidence" value="ECO:0007669"/>
    <property type="project" value="InterPro"/>
</dbReference>
<dbReference type="SMART" id="SM00387">
    <property type="entry name" value="HATPase_c"/>
    <property type="match status" value="1"/>
</dbReference>
<evidence type="ECO:0000259" key="5">
    <source>
        <dbReference type="PROSITE" id="PS50109"/>
    </source>
</evidence>
<dbReference type="SMART" id="SM00388">
    <property type="entry name" value="HisKA"/>
    <property type="match status" value="1"/>
</dbReference>
<dbReference type="SUPFAM" id="SSF55874">
    <property type="entry name" value="ATPase domain of HSP90 chaperone/DNA topoisomerase II/histidine kinase"/>
    <property type="match status" value="1"/>
</dbReference>
<dbReference type="SMART" id="SM00086">
    <property type="entry name" value="PAC"/>
    <property type="match status" value="2"/>
</dbReference>
<dbReference type="InterPro" id="IPR011006">
    <property type="entry name" value="CheY-like_superfamily"/>
</dbReference>
<organism evidence="8 9">
    <name type="scientific">Lujinxingia litoralis</name>
    <dbReference type="NCBI Taxonomy" id="2211119"/>
    <lineage>
        <taxon>Bacteria</taxon>
        <taxon>Deltaproteobacteria</taxon>
        <taxon>Bradymonadales</taxon>
        <taxon>Lujinxingiaceae</taxon>
        <taxon>Lujinxingia</taxon>
    </lineage>
</organism>
<proteinExistence type="predicted"/>
<dbReference type="InterPro" id="IPR036890">
    <property type="entry name" value="HATPase_C_sf"/>
</dbReference>
<name>A0A328C6X6_9DELT</name>
<dbReference type="Pfam" id="PF00072">
    <property type="entry name" value="Response_reg"/>
    <property type="match status" value="1"/>
</dbReference>
<evidence type="ECO:0000313" key="9">
    <source>
        <dbReference type="Proteomes" id="UP000249169"/>
    </source>
</evidence>
<dbReference type="Pfam" id="PF08448">
    <property type="entry name" value="PAS_4"/>
    <property type="match status" value="1"/>
</dbReference>
<reference evidence="8 9" key="1">
    <citation type="submission" date="2018-05" db="EMBL/GenBank/DDBJ databases">
        <title>Lujinxingia marina gen. nov. sp. nov., a new facultative anaerobic member of the class Deltaproteobacteria, and proposal of Lujinxingaceae fam. nov.</title>
        <authorList>
            <person name="Li C.-M."/>
        </authorList>
    </citation>
    <scope>NUCLEOTIDE SEQUENCE [LARGE SCALE GENOMIC DNA]</scope>
    <source>
        <strain evidence="8 9">B210</strain>
    </source>
</reference>
<comment type="caution">
    <text evidence="8">The sequence shown here is derived from an EMBL/GenBank/DDBJ whole genome shotgun (WGS) entry which is preliminary data.</text>
</comment>
<protein>
    <recommendedName>
        <fullName evidence="2">histidine kinase</fullName>
        <ecNumber evidence="2">2.7.13.3</ecNumber>
    </recommendedName>
</protein>
<keyword evidence="9" id="KW-1185">Reference proteome</keyword>
<feature type="domain" description="Response regulatory" evidence="6">
    <location>
        <begin position="700"/>
        <end position="817"/>
    </location>
</feature>
<dbReference type="CDD" id="cd00130">
    <property type="entry name" value="PAS"/>
    <property type="match status" value="1"/>
</dbReference>
<dbReference type="InterPro" id="IPR003661">
    <property type="entry name" value="HisK_dim/P_dom"/>
</dbReference>
<dbReference type="Pfam" id="PF13426">
    <property type="entry name" value="PAS_9"/>
    <property type="match status" value="1"/>
</dbReference>
<feature type="domain" description="PAS" evidence="7">
    <location>
        <begin position="320"/>
        <end position="362"/>
    </location>
</feature>
<dbReference type="InterPro" id="IPR001610">
    <property type="entry name" value="PAC"/>
</dbReference>
<dbReference type="OrthoDB" id="9806821at2"/>
<dbReference type="SMART" id="SM00091">
    <property type="entry name" value="PAS"/>
    <property type="match status" value="1"/>
</dbReference>
<dbReference type="InterPro" id="IPR035965">
    <property type="entry name" value="PAS-like_dom_sf"/>
</dbReference>
<evidence type="ECO:0000259" key="7">
    <source>
        <dbReference type="PROSITE" id="PS50112"/>
    </source>
</evidence>
<keyword evidence="3" id="KW-0597">Phosphoprotein</keyword>
<accession>A0A328C6X6</accession>
<dbReference type="PANTHER" id="PTHR43065">
    <property type="entry name" value="SENSOR HISTIDINE KINASE"/>
    <property type="match status" value="1"/>
</dbReference>
<dbReference type="InterPro" id="IPR003594">
    <property type="entry name" value="HATPase_dom"/>
</dbReference>
<evidence type="ECO:0000256" key="2">
    <source>
        <dbReference type="ARBA" id="ARBA00012438"/>
    </source>
</evidence>
<dbReference type="InterPro" id="IPR005467">
    <property type="entry name" value="His_kinase_dom"/>
</dbReference>
<dbReference type="PANTHER" id="PTHR43065:SF42">
    <property type="entry name" value="TWO-COMPONENT SENSOR PPRA"/>
    <property type="match status" value="1"/>
</dbReference>
<dbReference type="InterPro" id="IPR001789">
    <property type="entry name" value="Sig_transdc_resp-reg_receiver"/>
</dbReference>
<dbReference type="InterPro" id="IPR013656">
    <property type="entry name" value="PAS_4"/>
</dbReference>
<dbReference type="Gene3D" id="1.10.287.130">
    <property type="match status" value="1"/>
</dbReference>
<dbReference type="InterPro" id="IPR036097">
    <property type="entry name" value="HisK_dim/P_sf"/>
</dbReference>
<gene>
    <name evidence="8" type="ORF">DL240_09005</name>
</gene>
<dbReference type="EMBL" id="QHKO01000003">
    <property type="protein sequence ID" value="RAL23016.1"/>
    <property type="molecule type" value="Genomic_DNA"/>
</dbReference>
<dbReference type="PRINTS" id="PR00344">
    <property type="entry name" value="BCTRLSENSOR"/>
</dbReference>
<sequence>MSPLASSPDLLFDFPGEVAARCRAMNWEDTPLGPPQHWPAALRSGARMILNSRMPMTLAWGPELVQIYNEGYLPILQEKHPEALGQPVRRVYSEIWEEVRPLLEGVYRSGEALWLENHPFELRRKGRLEQCHFTFSYSPFRDEHGEVVGILASAVETTASVRAIRRARQLGRLGTFTEATSVEAVLSGGARCLEEAFEDLPRVLLFEVDAARDHLRLIETTEPRMGPRPLFDQIPWRSTREGLHLVELPGARQAGAGPWVWLPIVELHAGGPRVVAGMLASLHPHLPLDEDYRTFLQEVGATLARNIQRVRYLELTRANAQRRYEAVFRNSLDAMMLTTPQGEILEANPAAEALLGYSADELCEIGRRGIIDPDAPGLHAALVQVQRTGTYRGELCYRHREGTLIPCDVSCATFQDARGNLRASVTIRDLRARQDLESRLRHAQKMEAVGKLAGGVAHDFNNLLTVIQNSTQVLEEQLADPMASTQSLQAITEACARASALTERLLAFSRRQPMQKTALDLPTLIEALTPIMRPLIGNDVIFSRHLGPTCWPILADRQRIEQVLLNLLVNARDAMPEGGELTLKASNHVERRRRIDALGQALRPGRYVHLRFSDTGQGLSDQTLARLFEPYFTTKKEGTGLGMVTVAEVIRESEGAIFVESAPGQGCTFDLYFPAAEERATPSSDGPGAIRGRRSLLPWRVLLVDAQTTVRLATERLLILAGLEVTGVESAARALELVERPDLSPFDLLITEGPPPELPTAELIQRLKARAPGLRVLLVDASTSPDDAAELATQRDAPLLQKPYGYDELIAAILQVMNSSASD</sequence>
<dbReference type="SUPFAM" id="SSF55785">
    <property type="entry name" value="PYP-like sensor domain (PAS domain)"/>
    <property type="match status" value="2"/>
</dbReference>
<evidence type="ECO:0000256" key="1">
    <source>
        <dbReference type="ARBA" id="ARBA00000085"/>
    </source>
</evidence>
<dbReference type="NCBIfam" id="TIGR00229">
    <property type="entry name" value="sensory_box"/>
    <property type="match status" value="1"/>
</dbReference>
<feature type="domain" description="Histidine kinase" evidence="5">
    <location>
        <begin position="455"/>
        <end position="677"/>
    </location>
</feature>
<dbReference type="Gene3D" id="3.30.565.10">
    <property type="entry name" value="Histidine kinase-like ATPase, C-terminal domain"/>
    <property type="match status" value="1"/>
</dbReference>
<dbReference type="AlphaFoldDB" id="A0A328C6X6"/>
<evidence type="ECO:0000259" key="6">
    <source>
        <dbReference type="PROSITE" id="PS50110"/>
    </source>
</evidence>
<dbReference type="InterPro" id="IPR000014">
    <property type="entry name" value="PAS"/>
</dbReference>
<dbReference type="SUPFAM" id="SSF52172">
    <property type="entry name" value="CheY-like"/>
    <property type="match status" value="1"/>
</dbReference>
<dbReference type="Pfam" id="PF02518">
    <property type="entry name" value="HATPase_c"/>
    <property type="match status" value="1"/>
</dbReference>
<evidence type="ECO:0000256" key="4">
    <source>
        <dbReference type="PROSITE-ProRule" id="PRU00169"/>
    </source>
</evidence>